<comment type="caution">
    <text evidence="6">The sequence shown here is derived from an EMBL/GenBank/DDBJ whole genome shotgun (WGS) entry which is preliminary data.</text>
</comment>
<evidence type="ECO:0000259" key="5">
    <source>
        <dbReference type="PROSITE" id="PS50931"/>
    </source>
</evidence>
<dbReference type="PANTHER" id="PTHR30126">
    <property type="entry name" value="HTH-TYPE TRANSCRIPTIONAL REGULATOR"/>
    <property type="match status" value="1"/>
</dbReference>
<dbReference type="PANTHER" id="PTHR30126:SF40">
    <property type="entry name" value="HTH-TYPE TRANSCRIPTIONAL REGULATOR GLTR"/>
    <property type="match status" value="1"/>
</dbReference>
<reference evidence="7" key="1">
    <citation type="submission" date="2014-06" db="EMBL/GenBank/DDBJ databases">
        <authorList>
            <person name="Winans N.J."/>
            <person name="Newell P.D."/>
            <person name="Douglas A.E."/>
        </authorList>
    </citation>
    <scope>NUCLEOTIDE SEQUENCE [LARGE SCALE GENOMIC DNA]</scope>
</reference>
<evidence type="ECO:0000313" key="6">
    <source>
        <dbReference type="EMBL" id="OUJ11945.1"/>
    </source>
</evidence>
<dbReference type="InterPro" id="IPR036390">
    <property type="entry name" value="WH_DNA-bd_sf"/>
</dbReference>
<dbReference type="InterPro" id="IPR000847">
    <property type="entry name" value="LysR_HTH_N"/>
</dbReference>
<protein>
    <recommendedName>
        <fullName evidence="5">HTH lysR-type domain-containing protein</fullName>
    </recommendedName>
</protein>
<dbReference type="RefSeq" id="WP_180539482.1">
    <property type="nucleotide sequence ID" value="NZ_JOPJ01000020.1"/>
</dbReference>
<dbReference type="GO" id="GO:0003700">
    <property type="term" value="F:DNA-binding transcription factor activity"/>
    <property type="evidence" value="ECO:0007669"/>
    <property type="project" value="InterPro"/>
</dbReference>
<feature type="domain" description="HTH lysR-type" evidence="5">
    <location>
        <begin position="1"/>
        <end position="58"/>
    </location>
</feature>
<dbReference type="Pfam" id="PF03466">
    <property type="entry name" value="LysR_substrate"/>
    <property type="match status" value="1"/>
</dbReference>
<keyword evidence="2" id="KW-0805">Transcription regulation</keyword>
<keyword evidence="3" id="KW-0238">DNA-binding</keyword>
<sequence>MDFLSLTVFCAVAREQSVTRAAALLGRAPSNITTRLRQMEAELGVPLFERQTKRMLLSAQGRIYLEYAQRMLTLAEDAKMAIQPAHTATTLRVGAMECTLASRLPVPLARFKAAWPAISVSLTAGPSAQLLRALAAQELDCALLAQQPGASFPNTLHAQEVPAFEEELQLLCSSGYWAHGAQKVLAVFAPGCSYRAVAEAWLHEHHAGGEGVTLRQVASYHEMFAYTAVGACACIMPASVITLMVPDVTLERTTLCTMPTWLVSRSGFLSTAFAAFSREILA</sequence>
<name>A0A252BTA0_9PROT</name>
<evidence type="ECO:0000313" key="7">
    <source>
        <dbReference type="Proteomes" id="UP000194931"/>
    </source>
</evidence>
<dbReference type="InterPro" id="IPR005119">
    <property type="entry name" value="LysR_subst-bd"/>
</dbReference>
<dbReference type="EMBL" id="JOPJ01000020">
    <property type="protein sequence ID" value="OUJ11945.1"/>
    <property type="molecule type" value="Genomic_DNA"/>
</dbReference>
<comment type="similarity">
    <text evidence="1">Belongs to the LysR transcriptional regulatory family.</text>
</comment>
<dbReference type="AlphaFoldDB" id="A0A252BTA0"/>
<dbReference type="Gene3D" id="3.40.190.10">
    <property type="entry name" value="Periplasmic binding protein-like II"/>
    <property type="match status" value="2"/>
</dbReference>
<dbReference type="eggNOG" id="COG0583">
    <property type="taxonomic scope" value="Bacteria"/>
</dbReference>
<organism evidence="6 7">
    <name type="scientific">Acetobacter okinawensis</name>
    <dbReference type="NCBI Taxonomy" id="1076594"/>
    <lineage>
        <taxon>Bacteria</taxon>
        <taxon>Pseudomonadati</taxon>
        <taxon>Pseudomonadota</taxon>
        <taxon>Alphaproteobacteria</taxon>
        <taxon>Acetobacterales</taxon>
        <taxon>Acetobacteraceae</taxon>
        <taxon>Acetobacter</taxon>
    </lineage>
</organism>
<dbReference type="InterPro" id="IPR036388">
    <property type="entry name" value="WH-like_DNA-bd_sf"/>
</dbReference>
<proteinExistence type="inferred from homology"/>
<keyword evidence="4" id="KW-0804">Transcription</keyword>
<dbReference type="Proteomes" id="UP000194931">
    <property type="component" value="Unassembled WGS sequence"/>
</dbReference>
<dbReference type="STRING" id="1236501.GCA_000613865_02293"/>
<evidence type="ECO:0000256" key="4">
    <source>
        <dbReference type="ARBA" id="ARBA00023163"/>
    </source>
</evidence>
<dbReference type="Pfam" id="PF00126">
    <property type="entry name" value="HTH_1"/>
    <property type="match status" value="1"/>
</dbReference>
<dbReference type="FunFam" id="1.10.10.10:FF:000001">
    <property type="entry name" value="LysR family transcriptional regulator"/>
    <property type="match status" value="1"/>
</dbReference>
<dbReference type="SUPFAM" id="SSF53850">
    <property type="entry name" value="Periplasmic binding protein-like II"/>
    <property type="match status" value="1"/>
</dbReference>
<dbReference type="PROSITE" id="PS50931">
    <property type="entry name" value="HTH_LYSR"/>
    <property type="match status" value="1"/>
</dbReference>
<evidence type="ECO:0000256" key="2">
    <source>
        <dbReference type="ARBA" id="ARBA00023015"/>
    </source>
</evidence>
<dbReference type="Gene3D" id="1.10.10.10">
    <property type="entry name" value="Winged helix-like DNA-binding domain superfamily/Winged helix DNA-binding domain"/>
    <property type="match status" value="1"/>
</dbReference>
<accession>A0A252BTA0</accession>
<evidence type="ECO:0000256" key="1">
    <source>
        <dbReference type="ARBA" id="ARBA00009437"/>
    </source>
</evidence>
<dbReference type="GO" id="GO:0000976">
    <property type="term" value="F:transcription cis-regulatory region binding"/>
    <property type="evidence" value="ECO:0007669"/>
    <property type="project" value="TreeGrafter"/>
</dbReference>
<evidence type="ECO:0000256" key="3">
    <source>
        <dbReference type="ARBA" id="ARBA00023125"/>
    </source>
</evidence>
<dbReference type="SUPFAM" id="SSF46785">
    <property type="entry name" value="Winged helix' DNA-binding domain"/>
    <property type="match status" value="1"/>
</dbReference>
<keyword evidence="7" id="KW-1185">Reference proteome</keyword>
<gene>
    <name evidence="6" type="ORF">HK26_05090</name>
</gene>